<dbReference type="EMBL" id="FNKY01000001">
    <property type="protein sequence ID" value="SDQ67304.1"/>
    <property type="molecule type" value="Genomic_DNA"/>
</dbReference>
<evidence type="ECO:0000313" key="2">
    <source>
        <dbReference type="EMBL" id="SDQ67304.1"/>
    </source>
</evidence>
<keyword evidence="3" id="KW-1185">Reference proteome</keyword>
<evidence type="ECO:0000259" key="1">
    <source>
        <dbReference type="Pfam" id="PF16220"/>
    </source>
</evidence>
<dbReference type="RefSeq" id="WP_074631995.1">
    <property type="nucleotide sequence ID" value="NZ_FNKY01000001.1"/>
</dbReference>
<accession>A0ABY0TDM8</accession>
<dbReference type="InterPro" id="IPR032623">
    <property type="entry name" value="FecR_N"/>
</dbReference>
<proteinExistence type="predicted"/>
<reference evidence="2 3" key="1">
    <citation type="submission" date="2016-10" db="EMBL/GenBank/DDBJ databases">
        <authorList>
            <person name="Varghese N."/>
            <person name="Submissions S."/>
        </authorList>
    </citation>
    <scope>NUCLEOTIDE SEQUENCE [LARGE SCALE GENOMIC DNA]</scope>
    <source>
        <strain evidence="2 3">Nl1</strain>
    </source>
</reference>
<gene>
    <name evidence="2" type="ORF">SAMN05216402_1794</name>
</gene>
<sequence>MNLSIAAAAKCQLLRKSTTNEDLVWNAAVEWVMRGHEILTPDELIELMTWLKADPAHLAAYDEASYLWKLTGIAMQKTDY</sequence>
<dbReference type="Proteomes" id="UP000183471">
    <property type="component" value="Unassembled WGS sequence"/>
</dbReference>
<feature type="domain" description="FecR N-terminal" evidence="1">
    <location>
        <begin position="27"/>
        <end position="65"/>
    </location>
</feature>
<protein>
    <recommendedName>
        <fullName evidence="1">FecR N-terminal domain-containing protein</fullName>
    </recommendedName>
</protein>
<organism evidence="2 3">
    <name type="scientific">Nitrosospira multiformis</name>
    <dbReference type="NCBI Taxonomy" id="1231"/>
    <lineage>
        <taxon>Bacteria</taxon>
        <taxon>Pseudomonadati</taxon>
        <taxon>Pseudomonadota</taxon>
        <taxon>Betaproteobacteria</taxon>
        <taxon>Nitrosomonadales</taxon>
        <taxon>Nitrosomonadaceae</taxon>
        <taxon>Nitrosospira</taxon>
    </lineage>
</organism>
<evidence type="ECO:0000313" key="3">
    <source>
        <dbReference type="Proteomes" id="UP000183471"/>
    </source>
</evidence>
<comment type="caution">
    <text evidence="2">The sequence shown here is derived from an EMBL/GenBank/DDBJ whole genome shotgun (WGS) entry which is preliminary data.</text>
</comment>
<dbReference type="Pfam" id="PF16220">
    <property type="entry name" value="DUF4880"/>
    <property type="match status" value="1"/>
</dbReference>
<name>A0ABY0TDM8_9PROT</name>